<dbReference type="SMART" id="SM00228">
    <property type="entry name" value="PDZ"/>
    <property type="match status" value="11"/>
</dbReference>
<dbReference type="Gene3D" id="2.30.42.10">
    <property type="match status" value="11"/>
</dbReference>
<feature type="compositionally biased region" description="Polar residues" evidence="9">
    <location>
        <begin position="1430"/>
        <end position="1440"/>
    </location>
</feature>
<dbReference type="Pfam" id="PF09045">
    <property type="entry name" value="L27_2"/>
    <property type="match status" value="1"/>
</dbReference>
<dbReference type="PANTHER" id="PTHR19964">
    <property type="entry name" value="MULTIPLE PDZ DOMAIN PROTEIN"/>
    <property type="match status" value="1"/>
</dbReference>
<feature type="domain" description="PDZ" evidence="10">
    <location>
        <begin position="368"/>
        <end position="454"/>
    </location>
</feature>
<feature type="region of interest" description="Disordered" evidence="9">
    <location>
        <begin position="631"/>
        <end position="650"/>
    </location>
</feature>
<proteinExistence type="predicted"/>
<dbReference type="PANTHER" id="PTHR19964:SF10">
    <property type="entry name" value="MULTIPLE PDZ DOMAIN PROTEIN"/>
    <property type="match status" value="1"/>
</dbReference>
<dbReference type="CDD" id="cd06671">
    <property type="entry name" value="PDZ7_MUPP1-PD6_PATJ-like"/>
    <property type="match status" value="1"/>
</dbReference>
<dbReference type="Gene3D" id="1.10.287.650">
    <property type="entry name" value="L27 domain"/>
    <property type="match status" value="1"/>
</dbReference>
<keyword evidence="5" id="KW-0597">Phosphoprotein</keyword>
<feature type="domain" description="PDZ" evidence="10">
    <location>
        <begin position="1026"/>
        <end position="1118"/>
    </location>
</feature>
<feature type="region of interest" description="Disordered" evidence="9">
    <location>
        <begin position="1389"/>
        <end position="1442"/>
    </location>
</feature>
<keyword evidence="3" id="KW-0796">Tight junction</keyword>
<feature type="region of interest" description="Disordered" evidence="9">
    <location>
        <begin position="1149"/>
        <end position="1188"/>
    </location>
</feature>
<feature type="domain" description="PDZ" evidence="10">
    <location>
        <begin position="522"/>
        <end position="590"/>
    </location>
</feature>
<dbReference type="CDD" id="cd06670">
    <property type="entry name" value="PDZ6_MUPP1-like"/>
    <property type="match status" value="1"/>
</dbReference>
<dbReference type="GO" id="GO:0016324">
    <property type="term" value="C:apical plasma membrane"/>
    <property type="evidence" value="ECO:0007669"/>
    <property type="project" value="UniProtKB-SubCell"/>
</dbReference>
<keyword evidence="6" id="KW-0677">Repeat</keyword>
<dbReference type="InterPro" id="IPR001478">
    <property type="entry name" value="PDZ"/>
</dbReference>
<feature type="domain" description="PDZ" evidence="10">
    <location>
        <begin position="1709"/>
        <end position="1788"/>
    </location>
</feature>
<feature type="domain" description="PDZ" evidence="10">
    <location>
        <begin position="260"/>
        <end position="340"/>
    </location>
</feature>
<name>A0A8T2KKS2_ASTMX</name>
<keyword evidence="8" id="KW-0472">Membrane</keyword>
<dbReference type="CDD" id="cd06669">
    <property type="entry name" value="PDZ5_MUPP1-like"/>
    <property type="match status" value="1"/>
</dbReference>
<evidence type="ECO:0000256" key="2">
    <source>
        <dbReference type="ARBA" id="ARBA00004435"/>
    </source>
</evidence>
<evidence type="ECO:0000256" key="6">
    <source>
        <dbReference type="ARBA" id="ARBA00022737"/>
    </source>
</evidence>
<reference evidence="12 13" key="1">
    <citation type="submission" date="2021-07" db="EMBL/GenBank/DDBJ databases">
        <authorList>
            <person name="Imarazene B."/>
            <person name="Zahm M."/>
            <person name="Klopp C."/>
            <person name="Cabau C."/>
            <person name="Beille S."/>
            <person name="Jouanno E."/>
            <person name="Castinel A."/>
            <person name="Lluch J."/>
            <person name="Gil L."/>
            <person name="Kuchtly C."/>
            <person name="Lopez Roques C."/>
            <person name="Donnadieu C."/>
            <person name="Parrinello H."/>
            <person name="Journot L."/>
            <person name="Du K."/>
            <person name="Schartl M."/>
            <person name="Retaux S."/>
            <person name="Guiguen Y."/>
        </authorList>
    </citation>
    <scope>NUCLEOTIDE SEQUENCE [LARGE SCALE GENOMIC DNA]</scope>
    <source>
        <strain evidence="12">Pach_M1</strain>
        <tissue evidence="12">Testis</tissue>
    </source>
</reference>
<dbReference type="FunFam" id="2.30.42.10:FF:000038">
    <property type="entry name" value="Multiple PDZ domain protein isoform X1"/>
    <property type="match status" value="1"/>
</dbReference>
<evidence type="ECO:0000256" key="3">
    <source>
        <dbReference type="ARBA" id="ARBA00022427"/>
    </source>
</evidence>
<dbReference type="EMBL" id="JAICCE010000025">
    <property type="protein sequence ID" value="KAG9259924.1"/>
    <property type="molecule type" value="Genomic_DNA"/>
</dbReference>
<feature type="domain" description="PDZ" evidence="10">
    <location>
        <begin position="1591"/>
        <end position="1673"/>
    </location>
</feature>
<gene>
    <name evidence="12" type="primary">MPDZ</name>
    <name evidence="12" type="ORF">AMEX_G27556</name>
</gene>
<dbReference type="SMART" id="SM00569">
    <property type="entry name" value="L27"/>
    <property type="match status" value="1"/>
</dbReference>
<dbReference type="InterPro" id="IPR036892">
    <property type="entry name" value="L27_dom_sf"/>
</dbReference>
<evidence type="ECO:0000256" key="9">
    <source>
        <dbReference type="SAM" id="MobiDB-lite"/>
    </source>
</evidence>
<feature type="compositionally biased region" description="Polar residues" evidence="9">
    <location>
        <begin position="763"/>
        <end position="772"/>
    </location>
</feature>
<dbReference type="SUPFAM" id="SSF50156">
    <property type="entry name" value="PDZ domain-like"/>
    <property type="match status" value="11"/>
</dbReference>
<dbReference type="InterPro" id="IPR004172">
    <property type="entry name" value="L27_dom"/>
</dbReference>
<dbReference type="FunFam" id="2.30.42.10:FF:000070">
    <property type="entry name" value="Multiple PDZ domain protein"/>
    <property type="match status" value="1"/>
</dbReference>
<dbReference type="Pfam" id="PF00595">
    <property type="entry name" value="PDZ"/>
    <property type="match status" value="11"/>
</dbReference>
<feature type="region of interest" description="Disordered" evidence="9">
    <location>
        <begin position="457"/>
        <end position="486"/>
    </location>
</feature>
<feature type="domain" description="PDZ" evidence="10">
    <location>
        <begin position="811"/>
        <end position="879"/>
    </location>
</feature>
<comment type="caution">
    <text evidence="12">The sequence shown here is derived from an EMBL/GenBank/DDBJ whole genome shotgun (WGS) entry which is preliminary data.</text>
</comment>
<dbReference type="SUPFAM" id="SSF101288">
    <property type="entry name" value="L27 domain"/>
    <property type="match status" value="1"/>
</dbReference>
<feature type="compositionally biased region" description="Basic and acidic residues" evidence="9">
    <location>
        <begin position="1003"/>
        <end position="1020"/>
    </location>
</feature>
<evidence type="ECO:0000313" key="12">
    <source>
        <dbReference type="EMBL" id="KAG9259924.1"/>
    </source>
</evidence>
<accession>A0A8T2KKS2</accession>
<feature type="domain" description="PDZ" evidence="10">
    <location>
        <begin position="667"/>
        <end position="744"/>
    </location>
</feature>
<organism evidence="12 13">
    <name type="scientific">Astyanax mexicanus</name>
    <name type="common">Blind cave fish</name>
    <name type="synonym">Astyanax fasciatus mexicanus</name>
    <dbReference type="NCBI Taxonomy" id="7994"/>
    <lineage>
        <taxon>Eukaryota</taxon>
        <taxon>Metazoa</taxon>
        <taxon>Chordata</taxon>
        <taxon>Craniata</taxon>
        <taxon>Vertebrata</taxon>
        <taxon>Euteleostomi</taxon>
        <taxon>Actinopterygii</taxon>
        <taxon>Neopterygii</taxon>
        <taxon>Teleostei</taxon>
        <taxon>Ostariophysi</taxon>
        <taxon>Characiformes</taxon>
        <taxon>Characoidei</taxon>
        <taxon>Acestrorhamphidae</taxon>
        <taxon>Acestrorhamphinae</taxon>
        <taxon>Astyanax</taxon>
    </lineage>
</organism>
<dbReference type="CDD" id="cd00136">
    <property type="entry name" value="PDZ_canonical"/>
    <property type="match status" value="1"/>
</dbReference>
<feature type="domain" description="L27" evidence="11">
    <location>
        <begin position="14"/>
        <end position="74"/>
    </location>
</feature>
<evidence type="ECO:0000256" key="8">
    <source>
        <dbReference type="ARBA" id="ARBA00023136"/>
    </source>
</evidence>
<dbReference type="PROSITE" id="PS50106">
    <property type="entry name" value="PDZ"/>
    <property type="match status" value="11"/>
</dbReference>
<evidence type="ECO:0000259" key="10">
    <source>
        <dbReference type="PROSITE" id="PS50106"/>
    </source>
</evidence>
<dbReference type="CDD" id="cd06672">
    <property type="entry name" value="PDZ8_MUPP1-PDZ7_PATJ-PDZ2_INAD-like"/>
    <property type="match status" value="1"/>
</dbReference>
<dbReference type="CDD" id="cd06674">
    <property type="entry name" value="PDZ11_MUPP1-PDZ9_PATJ-like"/>
    <property type="match status" value="1"/>
</dbReference>
<dbReference type="GO" id="GO:0005923">
    <property type="term" value="C:bicellular tight junction"/>
    <property type="evidence" value="ECO:0007669"/>
    <property type="project" value="UniProtKB-SubCell"/>
</dbReference>
<dbReference type="InterPro" id="IPR051342">
    <property type="entry name" value="PDZ_scaffold"/>
</dbReference>
<evidence type="ECO:0000256" key="1">
    <source>
        <dbReference type="ARBA" id="ARBA00004221"/>
    </source>
</evidence>
<evidence type="ECO:0000256" key="7">
    <source>
        <dbReference type="ARBA" id="ARBA00022949"/>
    </source>
</evidence>
<evidence type="ECO:0000259" key="11">
    <source>
        <dbReference type="PROSITE" id="PS51022"/>
    </source>
</evidence>
<evidence type="ECO:0000256" key="5">
    <source>
        <dbReference type="ARBA" id="ARBA00022553"/>
    </source>
</evidence>
<evidence type="ECO:0000313" key="13">
    <source>
        <dbReference type="Proteomes" id="UP000752171"/>
    </source>
</evidence>
<dbReference type="InterPro" id="IPR036034">
    <property type="entry name" value="PDZ_sf"/>
</dbReference>
<feature type="region of interest" description="Disordered" evidence="9">
    <location>
        <begin position="762"/>
        <end position="786"/>
    </location>
</feature>
<feature type="compositionally biased region" description="Polar residues" evidence="9">
    <location>
        <begin position="457"/>
        <end position="470"/>
    </location>
</feature>
<keyword evidence="4" id="KW-1003">Cell membrane</keyword>
<dbReference type="PROSITE" id="PS51022">
    <property type="entry name" value="L27"/>
    <property type="match status" value="1"/>
</dbReference>
<feature type="domain" description="PDZ" evidence="10">
    <location>
        <begin position="1246"/>
        <end position="1333"/>
    </location>
</feature>
<dbReference type="CDD" id="cd06673">
    <property type="entry name" value="PDZ10_MUPP1-PDZ8_PATJ-like"/>
    <property type="match status" value="1"/>
</dbReference>
<feature type="domain" description="PDZ" evidence="10">
    <location>
        <begin position="141"/>
        <end position="226"/>
    </location>
</feature>
<dbReference type="OrthoDB" id="6022711at2759"/>
<feature type="domain" description="PDZ" evidence="10">
    <location>
        <begin position="1487"/>
        <end position="1570"/>
    </location>
</feature>
<dbReference type="Proteomes" id="UP000752171">
    <property type="component" value="Unassembled WGS sequence"/>
</dbReference>
<protein>
    <submittedName>
        <fullName evidence="12">Multiple PDZ domain protein-like</fullName>
    </submittedName>
</protein>
<feature type="compositionally biased region" description="Polar residues" evidence="9">
    <location>
        <begin position="1389"/>
        <end position="1422"/>
    </location>
</feature>
<feature type="compositionally biased region" description="Basic and acidic residues" evidence="9">
    <location>
        <begin position="975"/>
        <end position="989"/>
    </location>
</feature>
<keyword evidence="7" id="KW-0965">Cell junction</keyword>
<dbReference type="InterPro" id="IPR015132">
    <property type="entry name" value="L27_2"/>
</dbReference>
<evidence type="ECO:0000256" key="4">
    <source>
        <dbReference type="ARBA" id="ARBA00022475"/>
    </source>
</evidence>
<sequence>MRQNFKWLKWFKWSSRNTQRALLAVERLQERLKQRGDLPTEEKLSLLKSVLQSPLFHQILIMQDSAHYHQVSSKLPRSHSLRGDMGRVGTSCALRHSESYLSAQRRNDRYGSANHIPTTPIITEDLQSTIQTMAMGRRVLSVDFQKEHGALGFDLVGLQNQYKGGSGIFIQGVQPGSMAHCDGLRESDQILAVNGEVFDSTTTQQHAFRMLQSAVSMTTLTVARGPTGDLYPPLMSRAVSLPKDLSGISSAFSQQRNIQLIELENDGAGLGFGIVGGRSAGTMVKSILPEGPAGKDGRLRTGDLLLRIGEVDVSNMGTDEVARELRLSGSKVKLLIARETTDNDLMHSVAQQQETQEGQCAEGDKEFTVKVTKNKMGLGLTISRSIDHLNAGFSGIVVKGIVKGSAVDQNGQVHIGDHIIAVRDEERSDLIVCRRAPASRSTGQRVELTLQRKCPQIGSSSASQPHSSVTFALEPKTSPKSGSLLSSLCQDPRYKSKLSEEEKAELKRKWQSRLGKKYEIMVAQVQKFSECSGLGVSLESRAGRHFICTILPEGPLGQCGLIRPGDQLLEVNGIPLIGESHKDVLGLLKELPVEACVVCCRLMPPTPDDDDDEESDVQFSLKDLITEFSEKQTDQKNCSGRPGRGGAEDCGKMDVPSLSYQAMWQEEIQVYELQKGEAGLGFSILDYQDPVDAQKTVIVIRSLVPGGLAERDGRLMPGDRLMFVNGTDLSNTSLGHAVHVLKSTNYGNVHIGVAKPLPENDAQDTGSFLTSNHSRDSHQLSTVQENSVLHSSRMEAGAKGSSHQSSGLEKTITVSRGSASLGMTVSAIKDGSGIIIRSVLSGGAVSKDSRLAIGDAIVAINGEPTTNLTTAQARAMLRKHSLIGPELSVTYVPAAFLDMHRATILHLKQEVMADRAAVIQSKQELKKDHTHVGQAVQKQQHKAFTKLESVCRAVEVDTGRVNGASWGQSRSLWGQKDDTDRREEREESVPKCAIGSRQANGQRESERKEEEAQRRNDHDSWSQPRRVTVIRKDGECLGISVIGGRGMGRRLSNGDMQRGIFIKHIAEDSPAAYNSTLKPGDQILQVGGVDVSDFTHEEAVEAIRRAGDRVELLVQNPQVSDLVSRTEEQGLLESSHHIDSKCENPSLLTRLSQSSPFSPAPFKPTGNKALKKPPHPVPPPLRLPSGPTVVVTDGLTTKNTLERLSGLPEVPQHNELEAASYWSKLVSLSLRRMTQRYGSLPGQLKLVELDCSGHSGGVGLCVTGSRHSARGRMSVYVSEVQVGGAAAADGRIRVGDELLEINGQVLYGRSHQNAAAIINSAPSKVKIVLTRSEAALKHMATELVTETDNCPILSPSAVDIGMFKESKHGVLNQMEGRMILENKPKAYSSERSNTNHLCPVNTLSNHSPSSGPSPALRNSSVSPVPLSCRTPPTSHNTADNPTHHSPAPFCPLTNQAGAALPGSSCCSSCSMNSDPLLCPIMPSCINTIDICKGHAGLGLSIVGGCNTLLGMILIHEVNEGGAAYRDGRLTAGDQILEVNGIDLRMATHEEALSVLRLSPQHVRLCVYRHPSTNSFRSHAAYTPEDMWDLFTVQLQLAPGQDLGMSIVGKRNDTGIFVSEVRRGGVVEGDGRLLLGDQILSVNGEDIRAVSQDYANTLLQSCTGSVVMEVARFRATPPYSFDCQAGPVDSSLFFCPDIYESVERNVATRTVTLQKSTLQGLHVSAIGGLKEETGLYVSAIDPDSSAAHSRLLEVGDKIVSINGKSTASLSHTEAHTLLRKPSGAVTLQVISHCGASRSSWDLSSSAVPENYATPNNLSSPQYRTVSLEQGSAGPGFGTVGGSFGGGRPSAVWR</sequence>
<feature type="region of interest" description="Disordered" evidence="9">
    <location>
        <begin position="965"/>
        <end position="1023"/>
    </location>
</feature>
<comment type="subcellular location">
    <subcellularLocation>
        <location evidence="1">Apical cell membrane</location>
    </subcellularLocation>
    <subcellularLocation>
        <location evidence="2">Cell junction</location>
        <location evidence="2">Tight junction</location>
    </subcellularLocation>
</comment>